<keyword evidence="2" id="KW-1185">Reference proteome</keyword>
<gene>
    <name evidence="1" type="ORF">BO71DRAFT_395831</name>
</gene>
<dbReference type="AlphaFoldDB" id="A0A319DK16"/>
<evidence type="ECO:0000313" key="2">
    <source>
        <dbReference type="Proteomes" id="UP000247810"/>
    </source>
</evidence>
<evidence type="ECO:0000313" key="1">
    <source>
        <dbReference type="EMBL" id="PYH97850.1"/>
    </source>
</evidence>
<dbReference type="VEuPathDB" id="FungiDB:BO71DRAFT_395831"/>
<name>A0A319DK16_9EURO</name>
<protein>
    <submittedName>
        <fullName evidence="1">Uncharacterized protein</fullName>
    </submittedName>
</protein>
<reference evidence="1 2" key="1">
    <citation type="submission" date="2018-02" db="EMBL/GenBank/DDBJ databases">
        <title>The genomes of Aspergillus section Nigri reveals drivers in fungal speciation.</title>
        <authorList>
            <consortium name="DOE Joint Genome Institute"/>
            <person name="Vesth T.C."/>
            <person name="Nybo J."/>
            <person name="Theobald S."/>
            <person name="Brandl J."/>
            <person name="Frisvad J.C."/>
            <person name="Nielsen K.F."/>
            <person name="Lyhne E.K."/>
            <person name="Kogle M.E."/>
            <person name="Kuo A."/>
            <person name="Riley R."/>
            <person name="Clum A."/>
            <person name="Nolan M."/>
            <person name="Lipzen A."/>
            <person name="Salamov A."/>
            <person name="Henrissat B."/>
            <person name="Wiebenga A."/>
            <person name="De vries R.P."/>
            <person name="Grigoriev I.V."/>
            <person name="Mortensen U.H."/>
            <person name="Andersen M.R."/>
            <person name="Baker S.E."/>
        </authorList>
    </citation>
    <scope>NUCLEOTIDE SEQUENCE [LARGE SCALE GENOMIC DNA]</scope>
    <source>
        <strain evidence="1 2">CBS 707.79</strain>
    </source>
</reference>
<dbReference type="Proteomes" id="UP000247810">
    <property type="component" value="Unassembled WGS sequence"/>
</dbReference>
<sequence length="81" mass="9132">MNIPPQKKIYLCYLTQTQAQKILDTPLFLRRKFNLDRRCLAARLRDCFKIAACATALPVSVGHVILIAKETGNIDAVLSMQ</sequence>
<proteinExistence type="predicted"/>
<dbReference type="EMBL" id="KZ825818">
    <property type="protein sequence ID" value="PYH97850.1"/>
    <property type="molecule type" value="Genomic_DNA"/>
</dbReference>
<accession>A0A319DK16</accession>
<organism evidence="1 2">
    <name type="scientific">Aspergillus ellipticus CBS 707.79</name>
    <dbReference type="NCBI Taxonomy" id="1448320"/>
    <lineage>
        <taxon>Eukaryota</taxon>
        <taxon>Fungi</taxon>
        <taxon>Dikarya</taxon>
        <taxon>Ascomycota</taxon>
        <taxon>Pezizomycotina</taxon>
        <taxon>Eurotiomycetes</taxon>
        <taxon>Eurotiomycetidae</taxon>
        <taxon>Eurotiales</taxon>
        <taxon>Aspergillaceae</taxon>
        <taxon>Aspergillus</taxon>
        <taxon>Aspergillus subgen. Circumdati</taxon>
    </lineage>
</organism>